<dbReference type="EMBL" id="CAFBNE010000010">
    <property type="protein sequence ID" value="CAB4934892.1"/>
    <property type="molecule type" value="Genomic_DNA"/>
</dbReference>
<organism evidence="2">
    <name type="scientific">freshwater metagenome</name>
    <dbReference type="NCBI Taxonomy" id="449393"/>
    <lineage>
        <taxon>unclassified sequences</taxon>
        <taxon>metagenomes</taxon>
        <taxon>ecological metagenomes</taxon>
    </lineage>
</organism>
<dbReference type="InterPro" id="IPR013783">
    <property type="entry name" value="Ig-like_fold"/>
</dbReference>
<sequence>MKKLIAAVVSSAVALVAVAVDASPATAAGSWDYANAKFTINDGQGGIGTVTAVHLRSDGSSATGYVMLHSDRYTCYSSDFSGMTARFWPGLFAPCNGSLTFSVSSTGVLELSGVSVLVASRLYGSPSSDTAQGRAYPPAVTCSVVADGSSAAKVTFDDPGSPATSYAASAVPALPASATQVTAGNVITVKGLAPGATYAFTVTGAGGSAGPGACTGTVTTPALPTPPMGTVTYGKITGTTAAASVEYALTMSAAPAGWTASWVLVDGTTAAPSNGVLACGTPVSWIPRLTQGSVTIDGSAVTGKAICTVPTPTFVSGAISGDLVTVNYAFAAPVLPGVTVRAIVLRSGGTRTDVSLGSPPAGGSAGTSTFTLPGLIAPRSAYVQLYAVNGPLDGPKDPQQRIPGDLPTFRYDTAATGAQGSTAVRPALPTLINSDPAAIADWRFELDSGRGLPIGFSLDRKTGALNSDGRPLAGASGSVWVVLVEPAGFQRRTPPVEARYDVIPNLTSPTQFAYPDLTAVIGSPVAVKPVVGSSVKGFFYAPGLCARYPGITIDSATGLISGSVSALAATSTVTVTVARGNAPGNSGCGQPQGGVVATTTFKMSTVAAPGQFLYTQAAVTALVGSPISDAPQSVPFTGSGITYAVTGGTLPAGLTLDAASGVISGTVSSLPTSPVSTVTVGVSQGASSASTKLTFTILQLPSAAVAAIAYPNVSAQATVPLSVLPSGTIAGQTFALDQASLAARMTIDPVTGMVTWTPKPAQRGIATVTVSLSANGVSSALAPFAITVGAAPATSQVAPASGSTSAAGGSTGGAGGSSGSDGSGLGDSPCLAPDGTLYSDIRGSAGSTLTMAPNTYGRPLPDSFTVTGGTLPRGVWLDGTYGVISGTPERSNGGHGPVEITASWADGTVRVSDFMIAIDDPHHAVNYPNRIIGSIGESTTVSPLPVNAVGAKRFDLVCGTLPAGMTLDARTGVISGTPTTLDERPVPLRVRMTDSYGWVDSSFGFVVDTGLTPWLRYPELAEIGQGRRVTIVPTRSGLPMTDTYRIVGRLPPGLSLNRRTGTISGVPKVRDGLVYEPTITAFGQDGKPQASTVPSLVVVKPAVPMRVTARSTARPLRASATVVVAKVRHPRFSTLSAKVTCSACRYTFNKSTGRLVVKAGKKTRKIVVVILASPRGAAATTAYAGHEWQRAWRVVR</sequence>
<dbReference type="AlphaFoldDB" id="A0A6J7IX39"/>
<feature type="compositionally biased region" description="Gly residues" evidence="1">
    <location>
        <begin position="809"/>
        <end position="825"/>
    </location>
</feature>
<protein>
    <submittedName>
        <fullName evidence="2">Unannotated protein</fullName>
    </submittedName>
</protein>
<dbReference type="Pfam" id="PF05345">
    <property type="entry name" value="He_PIG"/>
    <property type="match status" value="4"/>
</dbReference>
<dbReference type="SUPFAM" id="SSF49265">
    <property type="entry name" value="Fibronectin type III"/>
    <property type="match status" value="1"/>
</dbReference>
<dbReference type="GO" id="GO:0016020">
    <property type="term" value="C:membrane"/>
    <property type="evidence" value="ECO:0007669"/>
    <property type="project" value="InterPro"/>
</dbReference>
<proteinExistence type="predicted"/>
<dbReference type="InterPro" id="IPR036116">
    <property type="entry name" value="FN3_sf"/>
</dbReference>
<evidence type="ECO:0000256" key="1">
    <source>
        <dbReference type="SAM" id="MobiDB-lite"/>
    </source>
</evidence>
<dbReference type="SUPFAM" id="SSF49313">
    <property type="entry name" value="Cadherin-like"/>
    <property type="match status" value="2"/>
</dbReference>
<gene>
    <name evidence="2" type="ORF">UFOPK3772_00500</name>
</gene>
<dbReference type="GO" id="GO:0005509">
    <property type="term" value="F:calcium ion binding"/>
    <property type="evidence" value="ECO:0007669"/>
    <property type="project" value="InterPro"/>
</dbReference>
<feature type="region of interest" description="Disordered" evidence="1">
    <location>
        <begin position="797"/>
        <end position="828"/>
    </location>
</feature>
<dbReference type="Gene3D" id="2.60.40.10">
    <property type="entry name" value="Immunoglobulins"/>
    <property type="match status" value="5"/>
</dbReference>
<reference evidence="2" key="1">
    <citation type="submission" date="2020-05" db="EMBL/GenBank/DDBJ databases">
        <authorList>
            <person name="Chiriac C."/>
            <person name="Salcher M."/>
            <person name="Ghai R."/>
            <person name="Kavagutti S V."/>
        </authorList>
    </citation>
    <scope>NUCLEOTIDE SEQUENCE</scope>
</reference>
<accession>A0A6J7IX39</accession>
<evidence type="ECO:0000313" key="2">
    <source>
        <dbReference type="EMBL" id="CAB4934892.1"/>
    </source>
</evidence>
<name>A0A6J7IX39_9ZZZZ</name>
<dbReference type="InterPro" id="IPR015919">
    <property type="entry name" value="Cadherin-like_sf"/>
</dbReference>